<reference evidence="1 2" key="1">
    <citation type="submission" date="2014-10" db="EMBL/GenBank/DDBJ databases">
        <title>Draft genome of the hookworm Ancylostoma caninum.</title>
        <authorList>
            <person name="Mitreva M."/>
        </authorList>
    </citation>
    <scope>NUCLEOTIDE SEQUENCE [LARGE SCALE GENOMIC DNA]</scope>
    <source>
        <strain evidence="1 2">Baltimore</strain>
    </source>
</reference>
<protein>
    <submittedName>
        <fullName evidence="1">Uncharacterized protein</fullName>
    </submittedName>
</protein>
<sequence>MSILFYNGDLDTQNNFLSAQNFIRDFSAKQKLSVVTEDTWRANYYRGVYADTDGGLRTIYSGNLHVLSIRVGGIDYPAKII</sequence>
<name>A0A368F227_ANCCA</name>
<evidence type="ECO:0000313" key="1">
    <source>
        <dbReference type="EMBL" id="RCN24955.1"/>
    </source>
</evidence>
<accession>A0A368F227</accession>
<keyword evidence="2" id="KW-1185">Reference proteome</keyword>
<dbReference type="Gene3D" id="3.40.50.11320">
    <property type="match status" value="1"/>
</dbReference>
<evidence type="ECO:0000313" key="2">
    <source>
        <dbReference type="Proteomes" id="UP000252519"/>
    </source>
</evidence>
<proteinExistence type="predicted"/>
<dbReference type="STRING" id="29170.A0A368F227"/>
<comment type="caution">
    <text evidence="1">The sequence shown here is derived from an EMBL/GenBank/DDBJ whole genome shotgun (WGS) entry which is preliminary data.</text>
</comment>
<dbReference type="EMBL" id="JOJR01015273">
    <property type="protein sequence ID" value="RCN24955.1"/>
    <property type="molecule type" value="Genomic_DNA"/>
</dbReference>
<organism evidence="1 2">
    <name type="scientific">Ancylostoma caninum</name>
    <name type="common">Dog hookworm</name>
    <dbReference type="NCBI Taxonomy" id="29170"/>
    <lineage>
        <taxon>Eukaryota</taxon>
        <taxon>Metazoa</taxon>
        <taxon>Ecdysozoa</taxon>
        <taxon>Nematoda</taxon>
        <taxon>Chromadorea</taxon>
        <taxon>Rhabditida</taxon>
        <taxon>Rhabditina</taxon>
        <taxon>Rhabditomorpha</taxon>
        <taxon>Strongyloidea</taxon>
        <taxon>Ancylostomatidae</taxon>
        <taxon>Ancylostomatinae</taxon>
        <taxon>Ancylostoma</taxon>
    </lineage>
</organism>
<gene>
    <name evidence="1" type="ORF">ANCCAN_29336</name>
</gene>
<dbReference type="Proteomes" id="UP000252519">
    <property type="component" value="Unassembled WGS sequence"/>
</dbReference>
<dbReference type="AlphaFoldDB" id="A0A368F227"/>